<dbReference type="Pfam" id="PF00668">
    <property type="entry name" value="Condensation"/>
    <property type="match status" value="3"/>
</dbReference>
<dbReference type="InterPro" id="IPR023213">
    <property type="entry name" value="CAT-like_dom_sf"/>
</dbReference>
<protein>
    <submittedName>
        <fullName evidence="3">Condensation domain-containing protein</fullName>
    </submittedName>
</protein>
<feature type="domain" description="Condensation" evidence="1">
    <location>
        <begin position="109"/>
        <end position="209"/>
    </location>
</feature>
<dbReference type="InterPro" id="IPR001242">
    <property type="entry name" value="Condensation_dom"/>
</dbReference>
<evidence type="ECO:0000313" key="3">
    <source>
        <dbReference type="WBParaSite" id="L893_g2055.t1"/>
    </source>
</evidence>
<dbReference type="Gene3D" id="3.30.559.30">
    <property type="entry name" value="Nonribosomal peptide synthetase, condensation domain"/>
    <property type="match status" value="1"/>
</dbReference>
<evidence type="ECO:0000259" key="1">
    <source>
        <dbReference type="Pfam" id="PF00668"/>
    </source>
</evidence>
<dbReference type="SUPFAM" id="SSF52777">
    <property type="entry name" value="CoA-dependent acyltransferases"/>
    <property type="match status" value="3"/>
</dbReference>
<accession>A0A1I7YWY3</accession>
<dbReference type="PANTHER" id="PTHR45398">
    <property type="match status" value="1"/>
</dbReference>
<keyword evidence="2" id="KW-1185">Reference proteome</keyword>
<dbReference type="WBParaSite" id="L893_g2055.t1">
    <property type="protein sequence ID" value="L893_g2055.t1"/>
    <property type="gene ID" value="L893_g2055"/>
</dbReference>
<dbReference type="GO" id="GO:0003824">
    <property type="term" value="F:catalytic activity"/>
    <property type="evidence" value="ECO:0007669"/>
    <property type="project" value="InterPro"/>
</dbReference>
<sequence length="340" mass="38143">MPEQHHWNQAVLLKPGQTLQAQTLEQALQALTTQHDALRLNYSLQADGQWAAHYGAVAQQQTIVWAAAAEHAEALQALCEKAQRSLNLERGELLRAGVHLATAHTVLDAATTRKLLQQAPAAYRTQVNDLLLTALARVIARWTERDEVLIQLEGHGREDLFDDVDLTRTVGWFTSMFPVKLSPTDSLDGSIKRIKEQLRAVPDKGIGFELKALIAHCVRPDSFGLTPSDFPIAGLTQARLDELPVAARDIEDIYPLSPMQQGMLLHTLMDPHSGIYFMQARKSIRSPIDFERFTAAWRAVAQRHEPLRTSFSLDRDGQMLQIVHRQAQLSVSFLDWSEQT</sequence>
<dbReference type="Proteomes" id="UP000095287">
    <property type="component" value="Unplaced"/>
</dbReference>
<proteinExistence type="predicted"/>
<dbReference type="Gene3D" id="3.30.559.10">
    <property type="entry name" value="Chloramphenicol acetyltransferase-like domain"/>
    <property type="match status" value="1"/>
</dbReference>
<name>A0A1I7YWY3_9BILA</name>
<organism evidence="2 3">
    <name type="scientific">Steinernema glaseri</name>
    <dbReference type="NCBI Taxonomy" id="37863"/>
    <lineage>
        <taxon>Eukaryota</taxon>
        <taxon>Metazoa</taxon>
        <taxon>Ecdysozoa</taxon>
        <taxon>Nematoda</taxon>
        <taxon>Chromadorea</taxon>
        <taxon>Rhabditida</taxon>
        <taxon>Tylenchina</taxon>
        <taxon>Panagrolaimomorpha</taxon>
        <taxon>Strongyloidoidea</taxon>
        <taxon>Steinernematidae</taxon>
        <taxon>Steinernema</taxon>
    </lineage>
</organism>
<dbReference type="PANTHER" id="PTHR45398:SF1">
    <property type="entry name" value="ENZYME, PUTATIVE (JCVI)-RELATED"/>
    <property type="match status" value="1"/>
</dbReference>
<feature type="domain" description="Condensation" evidence="1">
    <location>
        <begin position="2"/>
        <end position="102"/>
    </location>
</feature>
<dbReference type="AlphaFoldDB" id="A0A1I7YWY3"/>
<evidence type="ECO:0000313" key="2">
    <source>
        <dbReference type="Proteomes" id="UP000095287"/>
    </source>
</evidence>
<reference evidence="3" key="1">
    <citation type="submission" date="2016-11" db="UniProtKB">
        <authorList>
            <consortium name="WormBaseParasite"/>
        </authorList>
    </citation>
    <scope>IDENTIFICATION</scope>
</reference>
<feature type="domain" description="Condensation" evidence="1">
    <location>
        <begin position="251"/>
        <end position="338"/>
    </location>
</feature>